<dbReference type="Proteomes" id="UP000662637">
    <property type="component" value="Unassembled WGS sequence"/>
</dbReference>
<organism evidence="3 4">
    <name type="scientific">Marmota monax</name>
    <name type="common">Woodchuck</name>
    <dbReference type="NCBI Taxonomy" id="9995"/>
    <lineage>
        <taxon>Eukaryota</taxon>
        <taxon>Metazoa</taxon>
        <taxon>Chordata</taxon>
        <taxon>Craniata</taxon>
        <taxon>Vertebrata</taxon>
        <taxon>Euteleostomi</taxon>
        <taxon>Mammalia</taxon>
        <taxon>Eutheria</taxon>
        <taxon>Euarchontoglires</taxon>
        <taxon>Glires</taxon>
        <taxon>Rodentia</taxon>
        <taxon>Sciuromorpha</taxon>
        <taxon>Sciuridae</taxon>
        <taxon>Xerinae</taxon>
        <taxon>Marmotini</taxon>
        <taxon>Marmota</taxon>
    </lineage>
</organism>
<dbReference type="AlphaFoldDB" id="A0A5E4BPH7"/>
<dbReference type="Proteomes" id="UP000335636">
    <property type="component" value="Unassembled WGS sequence"/>
</dbReference>
<dbReference type="EMBL" id="WJEC01000345">
    <property type="protein sequence ID" value="KAF7483677.1"/>
    <property type="molecule type" value="Genomic_DNA"/>
</dbReference>
<reference evidence="3 4" key="1">
    <citation type="submission" date="2019-04" db="EMBL/GenBank/DDBJ databases">
        <authorList>
            <person name="Alioto T."/>
            <person name="Alioto T."/>
        </authorList>
    </citation>
    <scope>NUCLEOTIDE SEQUENCE [LARGE SCALE GENOMIC DNA]</scope>
</reference>
<feature type="region of interest" description="Disordered" evidence="1">
    <location>
        <begin position="1"/>
        <end position="66"/>
    </location>
</feature>
<name>A0A5E4BPH7_MARMO</name>
<keyword evidence="4" id="KW-1185">Reference proteome</keyword>
<evidence type="ECO:0000256" key="1">
    <source>
        <dbReference type="SAM" id="MobiDB-lite"/>
    </source>
</evidence>
<evidence type="ECO:0000313" key="2">
    <source>
        <dbReference type="EMBL" id="KAF7483677.1"/>
    </source>
</evidence>
<protein>
    <submittedName>
        <fullName evidence="3">Uncharacterized protein</fullName>
    </submittedName>
</protein>
<sequence length="66" mass="6788">MGCSALAGPTRDPEAAVDTQAQRSRVPLVRQGSPTGDVHLPPLRCPGTGGSLPASLVSRDPLLSIR</sequence>
<accession>A0A5E4BPH7</accession>
<reference evidence="2" key="2">
    <citation type="submission" date="2020-08" db="EMBL/GenBank/DDBJ databases">
        <authorList>
            <person name="Shumante A."/>
            <person name="Zimin A.V."/>
            <person name="Puiu D."/>
            <person name="Salzberg S.L."/>
        </authorList>
    </citation>
    <scope>NUCLEOTIDE SEQUENCE</scope>
    <source>
        <strain evidence="2">WC2-LM</strain>
        <tissue evidence="2">Liver</tissue>
    </source>
</reference>
<gene>
    <name evidence="2" type="ORF">GHT09_004890</name>
    <name evidence="3" type="ORF">MONAX_5E016122</name>
</gene>
<proteinExistence type="predicted"/>
<evidence type="ECO:0000313" key="3">
    <source>
        <dbReference type="EMBL" id="VTJ71166.1"/>
    </source>
</evidence>
<evidence type="ECO:0000313" key="4">
    <source>
        <dbReference type="Proteomes" id="UP000335636"/>
    </source>
</evidence>
<dbReference type="EMBL" id="CABDUW010000542">
    <property type="protein sequence ID" value="VTJ71166.1"/>
    <property type="molecule type" value="Genomic_DNA"/>
</dbReference>